<dbReference type="SMART" id="SM00028">
    <property type="entry name" value="TPR"/>
    <property type="match status" value="5"/>
</dbReference>
<dbReference type="SUPFAM" id="SSF48452">
    <property type="entry name" value="TPR-like"/>
    <property type="match status" value="2"/>
</dbReference>
<feature type="region of interest" description="Disordered" evidence="3">
    <location>
        <begin position="728"/>
        <end position="829"/>
    </location>
</feature>
<keyword evidence="5" id="KW-1185">Reference proteome</keyword>
<feature type="compositionally biased region" description="Basic residues" evidence="3">
    <location>
        <begin position="805"/>
        <end position="816"/>
    </location>
</feature>
<protein>
    <recommendedName>
        <fullName evidence="6">Filamentation protein</fullName>
    </recommendedName>
</protein>
<sequence>MTTKADHYLEQLEHARCEGSWEAVPELVRKVRKHAPVKSCLALVAETECAISNATLTGASPSGADAANDLDVARRLPRLQNALEQEKPGAEDGFQAQVCVGWLYWVVGDYALAFQSLPRLDEPDTQADLTSLVSEWSSVCALKSAYLRANCLMRDGSRVEALAALKSAALVLRRVEAGKGVRKQLRYWSELFLTEWCVIASEAIKQGQASREDPSVLAPFRAWATYWDVMQAPVTGGFGFKGSVPRRQVWSDYYMALSQVLQSDLSYEPGLVKSIPSDLSARSQLRTEVKFAETAYRSLLLAETTFPRADERREEVEVFVKVVVENWAILCGRGWREEDLGQGGRSAISRGVLETLYSAATRTFHSTAILRSLFYVHISLAEFDLAFKAFDSYLEIVKREKARVEKTGEVEPSLDSDDVVLETMSQAIMALCRYGPREAGEKARRLGAELEDWLSRLPPAQSAENGTNAIAEHATKRASHPTLAPKVVALAWQAIGLSQAHWSRLTSEASSRIEIQSKAIRCLRKSVATEFGRSKDIRALFSLALLLAERRELTAAIELTRSALMSKKDQDQSKTLICGPYWQERALIPLWHLLALLLSARQDYAMAFRACEGALDQFKDPSTLFGRPSSSFRVDNYDGAAASRLSDCPRGLVDDMDDSEKEGILEIKITQLALIELTEGSDMAVNTSYELLTMFTRLFGSITAQETPADTTTTQAPRTSGTFRSIRGSIFGTKTDRTAQSLRQPSASVAGDKSVVGASRPSTGHSVNAARPAIQVTADGDNQPGIPRQRRRSSAARPRSESRRRGSVKARNRSNSRPRPETAGAVIHKPTIVDGDAFFTPAQELDPIESFPLNGRGPPARSSSSRGKVVSMNSYLATAKPAEPMEISTEITQAPPHLLPLIELPKEKQTARRKAILIKIWLKIAGFYRRAGMLEDSKGAIAEAQKLVLGLETDSSLEPTDAAHAGWAVEKNLDDLRGDVWTELGLLALAQGQPLVARSDLEQVLVYCPNHPAATVNLCNILLDISSETLLPAPVVPPLDNVGSSDGPNQAPLQTRAKDSSKTLPLFPLGLADHSAPVSEPTSHVVDDEMAPPIPDDHLPAPYKATRLPLVDRLAARDRAFSLLTGLTRLGSGWGYSDAWFALARAYEESGQPDKAKEVLWWCVELEEAMGVRDWRCVGGGGGYLI</sequence>
<evidence type="ECO:0000256" key="2">
    <source>
        <dbReference type="ARBA" id="ARBA00038251"/>
    </source>
</evidence>
<organism evidence="4 5">
    <name type="scientific">Hirsutella minnesotensis 3608</name>
    <dbReference type="NCBI Taxonomy" id="1043627"/>
    <lineage>
        <taxon>Eukaryota</taxon>
        <taxon>Fungi</taxon>
        <taxon>Dikarya</taxon>
        <taxon>Ascomycota</taxon>
        <taxon>Pezizomycotina</taxon>
        <taxon>Sordariomycetes</taxon>
        <taxon>Hypocreomycetidae</taxon>
        <taxon>Hypocreales</taxon>
        <taxon>Ophiocordycipitaceae</taxon>
        <taxon>Hirsutella</taxon>
    </lineage>
</organism>
<evidence type="ECO:0008006" key="6">
    <source>
        <dbReference type="Google" id="ProtNLM"/>
    </source>
</evidence>
<dbReference type="OrthoDB" id="29013at2759"/>
<dbReference type="InterPro" id="IPR051722">
    <property type="entry name" value="Endocytosis_PI4K-reg_protein"/>
</dbReference>
<reference evidence="4 5" key="1">
    <citation type="journal article" date="2014" name="Genome Biol. Evol.">
        <title>Comparative genomics and transcriptomics analyses reveal divergent lifestyle features of nematode endoparasitic fungus Hirsutella minnesotensis.</title>
        <authorList>
            <person name="Lai Y."/>
            <person name="Liu K."/>
            <person name="Zhang X."/>
            <person name="Zhang X."/>
            <person name="Li K."/>
            <person name="Wang N."/>
            <person name="Shu C."/>
            <person name="Wu Y."/>
            <person name="Wang C."/>
            <person name="Bushley K.E."/>
            <person name="Xiang M."/>
            <person name="Liu X."/>
        </authorList>
    </citation>
    <scope>NUCLEOTIDE SEQUENCE [LARGE SCALE GENOMIC DNA]</scope>
    <source>
        <strain evidence="4 5">3608</strain>
    </source>
</reference>
<evidence type="ECO:0000256" key="1">
    <source>
        <dbReference type="ARBA" id="ARBA00002550"/>
    </source>
</evidence>
<dbReference type="EMBL" id="KQ030540">
    <property type="protein sequence ID" value="KJZ72947.1"/>
    <property type="molecule type" value="Genomic_DNA"/>
</dbReference>
<comment type="function">
    <text evidence="1">Involved in endocytosis.</text>
</comment>
<feature type="compositionally biased region" description="Polar residues" evidence="3">
    <location>
        <begin position="738"/>
        <end position="747"/>
    </location>
</feature>
<feature type="compositionally biased region" description="Low complexity" evidence="3">
    <location>
        <begin position="855"/>
        <end position="867"/>
    </location>
</feature>
<dbReference type="Gene3D" id="1.25.40.10">
    <property type="entry name" value="Tetratricopeptide repeat domain"/>
    <property type="match status" value="2"/>
</dbReference>
<dbReference type="InterPro" id="IPR019734">
    <property type="entry name" value="TPR_rpt"/>
</dbReference>
<dbReference type="Pfam" id="PF13181">
    <property type="entry name" value="TPR_8"/>
    <property type="match status" value="1"/>
</dbReference>
<feature type="region of interest" description="Disordered" evidence="3">
    <location>
        <begin position="848"/>
        <end position="867"/>
    </location>
</feature>
<evidence type="ECO:0000256" key="3">
    <source>
        <dbReference type="SAM" id="MobiDB-lite"/>
    </source>
</evidence>
<gene>
    <name evidence="4" type="ORF">HIM_07710</name>
</gene>
<evidence type="ECO:0000313" key="5">
    <source>
        <dbReference type="Proteomes" id="UP000054481"/>
    </source>
</evidence>
<accession>A0A0F7ZYR8</accession>
<dbReference type="Proteomes" id="UP000054481">
    <property type="component" value="Unassembled WGS sequence"/>
</dbReference>
<name>A0A0F7ZYR8_9HYPO</name>
<dbReference type="AlphaFoldDB" id="A0A0F7ZYR8"/>
<dbReference type="PANTHER" id="PTHR23083:SF464">
    <property type="entry name" value="TETRATRICOPEPTIDE REPEAT DOMAIN 7, ISOFORM A"/>
    <property type="match status" value="1"/>
</dbReference>
<proteinExistence type="inferred from homology"/>
<dbReference type="PANTHER" id="PTHR23083">
    <property type="entry name" value="TETRATRICOPEPTIDE REPEAT PROTEIN, TPR"/>
    <property type="match status" value="1"/>
</dbReference>
<evidence type="ECO:0000313" key="4">
    <source>
        <dbReference type="EMBL" id="KJZ72947.1"/>
    </source>
</evidence>
<comment type="similarity">
    <text evidence="2">Belongs to the YPP1 family.</text>
</comment>
<dbReference type="InterPro" id="IPR011990">
    <property type="entry name" value="TPR-like_helical_dom_sf"/>
</dbReference>